<organism evidence="1 2">
    <name type="scientific">Bimbo virus</name>
    <dbReference type="NCBI Taxonomy" id="864694"/>
    <lineage>
        <taxon>Viruses</taxon>
        <taxon>Riboviria</taxon>
        <taxon>Orthornavirae</taxon>
        <taxon>Negarnaviricota</taxon>
        <taxon>Haploviricotina</taxon>
        <taxon>Monjiviricetes</taxon>
        <taxon>Mononegavirales</taxon>
        <taxon>Rhabdoviridae</taxon>
        <taxon>Alpharhabdovirinae</taxon>
        <taxon>Sunrhavirus</taxon>
        <taxon>Sunrhavirus bimbo</taxon>
    </lineage>
</organism>
<reference evidence="1" key="1">
    <citation type="journal article" date="2021" name="Viruses">
        <title>Genome Characterization of Bird-Related Rhabdoviruses Circulating in Africa.</title>
        <authorList>
            <person name="Luo D.-S."/>
            <person name="Zhou Z.-J."/>
            <person name="Ge X.-Y."/>
            <person name="Bourhy H."/>
            <person name="Shi Z.-L."/>
            <person name="Grandadam M."/>
            <person name="Dacheux L."/>
        </authorList>
    </citation>
    <scope>NUCLEOTIDE SEQUENCE</scope>
    <source>
        <strain evidence="1">9716RCA</strain>
    </source>
</reference>
<evidence type="ECO:0000313" key="2">
    <source>
        <dbReference type="Proteomes" id="UP000830412"/>
    </source>
</evidence>
<name>A0AAE8XBL6_9RHAB</name>
<dbReference type="KEGG" id="vg:80539679"/>
<dbReference type="Proteomes" id="UP000830412">
    <property type="component" value="Segment"/>
</dbReference>
<sequence>MNLFIRFHVLKLDERASIPLPLHKMPILMKGYGSPLFAFHFTELGKSLMKITGKSCQSTLTRL</sequence>
<dbReference type="RefSeq" id="YP_010801004.1">
    <property type="nucleotide sequence ID" value="NC_076934.1"/>
</dbReference>
<keyword evidence="2" id="KW-1185">Reference proteome</keyword>
<gene>
    <name evidence="1" type="primary">U1</name>
</gene>
<dbReference type="GeneID" id="80539679"/>
<accession>A0AAE8XBL6</accession>
<dbReference type="EMBL" id="MW491756">
    <property type="protein sequence ID" value="UAU42867.1"/>
    <property type="molecule type" value="Viral_cRNA"/>
</dbReference>
<reference evidence="1" key="2">
    <citation type="submission" date="2021-01" db="EMBL/GenBank/DDBJ databases">
        <authorList>
            <person name="Luo D."/>
            <person name="Zhou Z."/>
            <person name="Ge X."/>
            <person name="Shi Z."/>
            <person name="Bourhy H."/>
            <person name="Marc G."/>
            <person name="Dacheux L."/>
        </authorList>
    </citation>
    <scope>NUCLEOTIDE SEQUENCE</scope>
    <source>
        <strain evidence="1">9716RCA</strain>
    </source>
</reference>
<evidence type="ECO:0000313" key="1">
    <source>
        <dbReference type="EMBL" id="UAU42867.1"/>
    </source>
</evidence>
<proteinExistence type="predicted"/>
<protein>
    <submittedName>
        <fullName evidence="1">Uncharacterized protein</fullName>
    </submittedName>
</protein>